<evidence type="ECO:0000313" key="3">
    <source>
        <dbReference type="Proteomes" id="UP000483820"/>
    </source>
</evidence>
<proteinExistence type="predicted"/>
<protein>
    <submittedName>
        <fullName evidence="2">Uncharacterized protein</fullName>
    </submittedName>
</protein>
<comment type="caution">
    <text evidence="2">The sequence shown here is derived from an EMBL/GenBank/DDBJ whole genome shotgun (WGS) entry which is preliminary data.</text>
</comment>
<feature type="region of interest" description="Disordered" evidence="1">
    <location>
        <begin position="50"/>
        <end position="69"/>
    </location>
</feature>
<name>A0A6A5H7K1_CAERE</name>
<feature type="region of interest" description="Disordered" evidence="1">
    <location>
        <begin position="111"/>
        <end position="145"/>
    </location>
</feature>
<dbReference type="RefSeq" id="XP_053587801.1">
    <property type="nucleotide sequence ID" value="XM_053728224.1"/>
</dbReference>
<organism evidence="2 3">
    <name type="scientific">Caenorhabditis remanei</name>
    <name type="common">Caenorhabditis vulgaris</name>
    <dbReference type="NCBI Taxonomy" id="31234"/>
    <lineage>
        <taxon>Eukaryota</taxon>
        <taxon>Metazoa</taxon>
        <taxon>Ecdysozoa</taxon>
        <taxon>Nematoda</taxon>
        <taxon>Chromadorea</taxon>
        <taxon>Rhabditida</taxon>
        <taxon>Rhabditina</taxon>
        <taxon>Rhabditomorpha</taxon>
        <taxon>Rhabditoidea</taxon>
        <taxon>Rhabditidae</taxon>
        <taxon>Peloderinae</taxon>
        <taxon>Caenorhabditis</taxon>
    </lineage>
</organism>
<dbReference type="CTD" id="78775091"/>
<feature type="region of interest" description="Disordered" evidence="1">
    <location>
        <begin position="317"/>
        <end position="337"/>
    </location>
</feature>
<evidence type="ECO:0000256" key="1">
    <source>
        <dbReference type="SAM" id="MobiDB-lite"/>
    </source>
</evidence>
<dbReference type="GeneID" id="78775091"/>
<dbReference type="EMBL" id="WUAV01000003">
    <property type="protein sequence ID" value="KAF1762846.1"/>
    <property type="molecule type" value="Genomic_DNA"/>
</dbReference>
<dbReference type="AlphaFoldDB" id="A0A6A5H7K1"/>
<dbReference type="Proteomes" id="UP000483820">
    <property type="component" value="Chromosome III"/>
</dbReference>
<dbReference type="KEGG" id="crq:GCK72_011109"/>
<feature type="compositionally biased region" description="Polar residues" evidence="1">
    <location>
        <begin position="318"/>
        <end position="336"/>
    </location>
</feature>
<evidence type="ECO:0000313" key="2">
    <source>
        <dbReference type="EMBL" id="KAF1762846.1"/>
    </source>
</evidence>
<gene>
    <name evidence="2" type="ORF">GCK72_011109</name>
</gene>
<reference evidence="2 3" key="1">
    <citation type="submission" date="2019-12" db="EMBL/GenBank/DDBJ databases">
        <title>Chromosome-level assembly of the Caenorhabditis remanei genome.</title>
        <authorList>
            <person name="Teterina A.A."/>
            <person name="Willis J.H."/>
            <person name="Phillips P.C."/>
        </authorList>
    </citation>
    <scope>NUCLEOTIDE SEQUENCE [LARGE SCALE GENOMIC DNA]</scope>
    <source>
        <strain evidence="2 3">PX506</strain>
        <tissue evidence="2">Whole organism</tissue>
    </source>
</reference>
<sequence length="408" mass="44612">MHRYRILQNANCREIKFTPSYSNLFNLYYRIFLILPVSILLRSTDIIERTGRSPSPSPPPRSPLSMATVSTSTSSTANLIFPPIPAPDPFSQYQRSPTPSALLVFLAATPTSEDDAPGGAISPRRKWSSQKEDRGTRSAPCSARRVEKSISLDGDQAIDRFFLSHRTSLSTIEQEPECCSGSAVEQDHPSPLPSKGLIRKFRKRILSIDKAYSAPACSSSCNGSCSNNSGSSSSSSANTGSHNAHSLVQASNSYSPRARPLFVDTQMANHLQDSNMKRRSPVSQVVDFVRGRNRTYSLQLSSSPLCSPQSVAARASASCDSQQSGLPSPGRRQTMSGRVHRASFTAGGTLKSFDSGLDLSSPTINHTALLIKEVSLEFFVEFQPRNTCKNQRPDIREYSSRELRSGRA</sequence>
<accession>A0A6A5H7K1</accession>